<sequence>MTAIHTLKHFHFAPAQQSLRGSPSNCSVTFSLLVPNSLLFPSIPSPSVYPPSHPLPPLPAFATVNAAAFRYLLRSVINWQSIGCNFNALLAIQTGTPICAVL</sequence>
<accession>A0A0M3I675</accession>
<name>A0A0M3I675_ASCLU</name>
<protein>
    <submittedName>
        <fullName evidence="2">Uncharacterized protein</fullName>
    </submittedName>
</protein>
<evidence type="ECO:0000313" key="2">
    <source>
        <dbReference type="WBParaSite" id="ALUE_0001251701-mRNA-1"/>
    </source>
</evidence>
<dbReference type="WBParaSite" id="ALUE_0001251701-mRNA-1">
    <property type="protein sequence ID" value="ALUE_0001251701-mRNA-1"/>
    <property type="gene ID" value="ALUE_0001251701"/>
</dbReference>
<organism evidence="1 2">
    <name type="scientific">Ascaris lumbricoides</name>
    <name type="common">Giant roundworm</name>
    <dbReference type="NCBI Taxonomy" id="6252"/>
    <lineage>
        <taxon>Eukaryota</taxon>
        <taxon>Metazoa</taxon>
        <taxon>Ecdysozoa</taxon>
        <taxon>Nematoda</taxon>
        <taxon>Chromadorea</taxon>
        <taxon>Rhabditida</taxon>
        <taxon>Spirurina</taxon>
        <taxon>Ascaridomorpha</taxon>
        <taxon>Ascaridoidea</taxon>
        <taxon>Ascarididae</taxon>
        <taxon>Ascaris</taxon>
    </lineage>
</organism>
<dbReference type="AlphaFoldDB" id="A0A0M3I675"/>
<reference evidence="2" key="1">
    <citation type="submission" date="2017-02" db="UniProtKB">
        <authorList>
            <consortium name="WormBaseParasite"/>
        </authorList>
    </citation>
    <scope>IDENTIFICATION</scope>
</reference>
<proteinExistence type="predicted"/>
<dbReference type="Proteomes" id="UP000036681">
    <property type="component" value="Unplaced"/>
</dbReference>
<evidence type="ECO:0000313" key="1">
    <source>
        <dbReference type="Proteomes" id="UP000036681"/>
    </source>
</evidence>
<keyword evidence="1" id="KW-1185">Reference proteome</keyword>